<gene>
    <name evidence="2" type="ORF">EZS28_051733</name>
</gene>
<name>A0A5J4T5J0_9EUKA</name>
<dbReference type="AlphaFoldDB" id="A0A5J4T5J0"/>
<dbReference type="EMBL" id="SNRW01039391">
    <property type="protein sequence ID" value="KAA6352740.1"/>
    <property type="molecule type" value="Genomic_DNA"/>
</dbReference>
<feature type="region of interest" description="Disordered" evidence="1">
    <location>
        <begin position="50"/>
        <end position="72"/>
    </location>
</feature>
<protein>
    <submittedName>
        <fullName evidence="2">Uncharacterized protein</fullName>
    </submittedName>
</protein>
<organism evidence="2 3">
    <name type="scientific">Streblomastix strix</name>
    <dbReference type="NCBI Taxonomy" id="222440"/>
    <lineage>
        <taxon>Eukaryota</taxon>
        <taxon>Metamonada</taxon>
        <taxon>Preaxostyla</taxon>
        <taxon>Oxymonadida</taxon>
        <taxon>Streblomastigidae</taxon>
        <taxon>Streblomastix</taxon>
    </lineage>
</organism>
<proteinExistence type="predicted"/>
<accession>A0A5J4T5J0</accession>
<feature type="compositionally biased region" description="Basic residues" evidence="1">
    <location>
        <begin position="50"/>
        <end position="63"/>
    </location>
</feature>
<comment type="caution">
    <text evidence="2">The sequence shown here is derived from an EMBL/GenBank/DDBJ whole genome shotgun (WGS) entry which is preliminary data.</text>
</comment>
<dbReference type="Proteomes" id="UP000324800">
    <property type="component" value="Unassembled WGS sequence"/>
</dbReference>
<reference evidence="2 3" key="1">
    <citation type="submission" date="2019-03" db="EMBL/GenBank/DDBJ databases">
        <title>Single cell metagenomics reveals metabolic interactions within the superorganism composed of flagellate Streblomastix strix and complex community of Bacteroidetes bacteria on its surface.</title>
        <authorList>
            <person name="Treitli S.C."/>
            <person name="Kolisko M."/>
            <person name="Husnik F."/>
            <person name="Keeling P."/>
            <person name="Hampl V."/>
        </authorList>
    </citation>
    <scope>NUCLEOTIDE SEQUENCE [LARGE SCALE GENOMIC DNA]</scope>
    <source>
        <strain evidence="2">ST1C</strain>
    </source>
</reference>
<sequence length="112" mass="13009">MLQQFLMQSFWKLLTQLHFKLIYYDDLRDEDHNINDDIFGEADLIQLQVRGHRRKRKKGRGRGKAQSPTQPLLSRDSLGVVILDTDGIAGVRICQLDDQCYFVDLSRGFLAK</sequence>
<evidence type="ECO:0000313" key="3">
    <source>
        <dbReference type="Proteomes" id="UP000324800"/>
    </source>
</evidence>
<evidence type="ECO:0000256" key="1">
    <source>
        <dbReference type="SAM" id="MobiDB-lite"/>
    </source>
</evidence>
<evidence type="ECO:0000313" key="2">
    <source>
        <dbReference type="EMBL" id="KAA6352740.1"/>
    </source>
</evidence>